<gene>
    <name evidence="14" type="ORF">V0U35_00645</name>
</gene>
<comment type="caution">
    <text evidence="14">The sequence shown here is derived from an EMBL/GenBank/DDBJ whole genome shotgun (WGS) entry which is preliminary data.</text>
</comment>
<name>A0ABU7LV92_9PROT</name>
<evidence type="ECO:0000313" key="15">
    <source>
        <dbReference type="Proteomes" id="UP001310692"/>
    </source>
</evidence>
<evidence type="ECO:0000256" key="6">
    <source>
        <dbReference type="ARBA" id="ARBA00025448"/>
    </source>
</evidence>
<sequence>MIAIPPIEIEIVDTNFDPAARLAGFAGPESGAVASFTGQVRGGSDTVLTLEHYPGVTEAALRSIAETAHQRWPLDRSLVIHRVGAMWAGEAIVLVACASAHRRAALEACAFLIDVLKTEAPFWKKEADGTGERWVETGTADQSAARDWLEETGS</sequence>
<evidence type="ECO:0000256" key="2">
    <source>
        <dbReference type="ARBA" id="ARBA00005426"/>
    </source>
</evidence>
<accession>A0ABU7LV92</accession>
<dbReference type="EC" id="2.8.1.12" evidence="3"/>
<evidence type="ECO:0000256" key="4">
    <source>
        <dbReference type="ARBA" id="ARBA00013858"/>
    </source>
</evidence>
<protein>
    <recommendedName>
        <fullName evidence="4">Molybdopterin synthase catalytic subunit</fullName>
        <ecNumber evidence="3">2.8.1.12</ecNumber>
    </recommendedName>
    <alternativeName>
        <fullName evidence="10">MPT synthase subunit 2</fullName>
    </alternativeName>
    <alternativeName>
        <fullName evidence="8">Molybdenum cofactor biosynthesis protein E</fullName>
    </alternativeName>
    <alternativeName>
        <fullName evidence="9">Molybdopterin-converting factor large subunit</fullName>
    </alternativeName>
    <alternativeName>
        <fullName evidence="11">Molybdopterin-converting factor subunit 2</fullName>
    </alternativeName>
</protein>
<keyword evidence="15" id="KW-1185">Reference proteome</keyword>
<evidence type="ECO:0000256" key="12">
    <source>
        <dbReference type="ARBA" id="ARBA00049878"/>
    </source>
</evidence>
<keyword evidence="5" id="KW-0501">Molybdenum cofactor biosynthesis</keyword>
<evidence type="ECO:0000256" key="13">
    <source>
        <dbReference type="SAM" id="MobiDB-lite"/>
    </source>
</evidence>
<comment type="similarity">
    <text evidence="2">Belongs to the MoaE family.</text>
</comment>
<evidence type="ECO:0000256" key="11">
    <source>
        <dbReference type="ARBA" id="ARBA00032474"/>
    </source>
</evidence>
<comment type="subunit">
    <text evidence="7">Heterotetramer of 2 MoaD subunits and 2 MoaE subunits. Also stable as homodimer. The enzyme changes between these two forms during catalysis.</text>
</comment>
<evidence type="ECO:0000256" key="1">
    <source>
        <dbReference type="ARBA" id="ARBA00005046"/>
    </source>
</evidence>
<dbReference type="SUPFAM" id="SSF54690">
    <property type="entry name" value="Molybdopterin synthase subunit MoaE"/>
    <property type="match status" value="1"/>
</dbReference>
<comment type="pathway">
    <text evidence="1">Cofactor biosynthesis; molybdopterin biosynthesis.</text>
</comment>
<dbReference type="RefSeq" id="WP_330194711.1">
    <property type="nucleotide sequence ID" value="NZ_JAZDRO010000001.1"/>
</dbReference>
<comment type="catalytic activity">
    <reaction evidence="12">
        <text>2 [molybdopterin-synthase sulfur-carrier protein]-C-terminal-Gly-aminoethanethioate + cyclic pyranopterin phosphate + H2O = molybdopterin + 2 [molybdopterin-synthase sulfur-carrier protein]-C-terminal Gly-Gly + 2 H(+)</text>
        <dbReference type="Rhea" id="RHEA:26333"/>
        <dbReference type="Rhea" id="RHEA-COMP:12202"/>
        <dbReference type="Rhea" id="RHEA-COMP:19907"/>
        <dbReference type="ChEBI" id="CHEBI:15377"/>
        <dbReference type="ChEBI" id="CHEBI:15378"/>
        <dbReference type="ChEBI" id="CHEBI:58698"/>
        <dbReference type="ChEBI" id="CHEBI:59648"/>
        <dbReference type="ChEBI" id="CHEBI:90778"/>
        <dbReference type="ChEBI" id="CHEBI:232372"/>
        <dbReference type="EC" id="2.8.1.12"/>
    </reaction>
</comment>
<evidence type="ECO:0000256" key="3">
    <source>
        <dbReference type="ARBA" id="ARBA00011950"/>
    </source>
</evidence>
<dbReference type="EMBL" id="JAZDRO010000001">
    <property type="protein sequence ID" value="MEE2565172.1"/>
    <property type="molecule type" value="Genomic_DNA"/>
</dbReference>
<proteinExistence type="inferred from homology"/>
<comment type="function">
    <text evidence="6">Converts molybdopterin precursor Z into molybdopterin. This requires the incorporation of two sulfur atoms into precursor Z to generate a dithiolene group. The sulfur is provided by MoaD.</text>
</comment>
<dbReference type="Gene3D" id="3.90.1170.40">
    <property type="entry name" value="Molybdopterin biosynthesis MoaE subunit"/>
    <property type="match status" value="1"/>
</dbReference>
<dbReference type="InterPro" id="IPR003448">
    <property type="entry name" value="Mopterin_biosynth_MoaE"/>
</dbReference>
<evidence type="ECO:0000256" key="7">
    <source>
        <dbReference type="ARBA" id="ARBA00026066"/>
    </source>
</evidence>
<dbReference type="CDD" id="cd00756">
    <property type="entry name" value="MoaE"/>
    <property type="match status" value="1"/>
</dbReference>
<evidence type="ECO:0000256" key="10">
    <source>
        <dbReference type="ARBA" id="ARBA00030781"/>
    </source>
</evidence>
<dbReference type="Pfam" id="PF02391">
    <property type="entry name" value="MoaE"/>
    <property type="match status" value="1"/>
</dbReference>
<dbReference type="InterPro" id="IPR036563">
    <property type="entry name" value="MoaE_sf"/>
</dbReference>
<reference evidence="14 15" key="1">
    <citation type="submission" date="2024-01" db="EMBL/GenBank/DDBJ databases">
        <title>Hyphobacterium bacterium isolated from marine sediment.</title>
        <authorList>
            <person name="Zhao S."/>
        </authorList>
    </citation>
    <scope>NUCLEOTIDE SEQUENCE [LARGE SCALE GENOMIC DNA]</scope>
    <source>
        <strain evidence="14 15">Y60-23</strain>
    </source>
</reference>
<evidence type="ECO:0000313" key="14">
    <source>
        <dbReference type="EMBL" id="MEE2565172.1"/>
    </source>
</evidence>
<evidence type="ECO:0000256" key="9">
    <source>
        <dbReference type="ARBA" id="ARBA00030407"/>
    </source>
</evidence>
<feature type="region of interest" description="Disordered" evidence="13">
    <location>
        <begin position="127"/>
        <end position="154"/>
    </location>
</feature>
<evidence type="ECO:0000256" key="5">
    <source>
        <dbReference type="ARBA" id="ARBA00023150"/>
    </source>
</evidence>
<evidence type="ECO:0000256" key="8">
    <source>
        <dbReference type="ARBA" id="ARBA00029745"/>
    </source>
</evidence>
<dbReference type="Proteomes" id="UP001310692">
    <property type="component" value="Unassembled WGS sequence"/>
</dbReference>
<dbReference type="PANTHER" id="PTHR23404">
    <property type="entry name" value="MOLYBDOPTERIN SYNTHASE RELATED"/>
    <property type="match status" value="1"/>
</dbReference>
<organism evidence="14 15">
    <name type="scientific">Hyphobacterium marinum</name>
    <dbReference type="NCBI Taxonomy" id="3116574"/>
    <lineage>
        <taxon>Bacteria</taxon>
        <taxon>Pseudomonadati</taxon>
        <taxon>Pseudomonadota</taxon>
        <taxon>Alphaproteobacteria</taxon>
        <taxon>Maricaulales</taxon>
        <taxon>Maricaulaceae</taxon>
        <taxon>Hyphobacterium</taxon>
    </lineage>
</organism>